<dbReference type="PANTHER" id="PTHR38113">
    <property type="match status" value="1"/>
</dbReference>
<accession>M7SDT3</accession>
<dbReference type="OMA" id="DAREQVW"/>
<dbReference type="KEGG" id="ela:UCREL1_8679"/>
<protein>
    <recommendedName>
        <fullName evidence="1">DUF2293 domain-containing protein</fullName>
    </recommendedName>
</protein>
<dbReference type="EMBL" id="KB707086">
    <property type="protein sequence ID" value="EMR64389.1"/>
    <property type="molecule type" value="Genomic_DNA"/>
</dbReference>
<gene>
    <name evidence="2" type="ORF">UCREL1_8679</name>
</gene>
<evidence type="ECO:0000313" key="2">
    <source>
        <dbReference type="EMBL" id="EMR64389.1"/>
    </source>
</evidence>
<dbReference type="HOGENOM" id="CLU_089022_1_0_1"/>
<name>M7SDT3_EUTLA</name>
<evidence type="ECO:0000313" key="3">
    <source>
        <dbReference type="Proteomes" id="UP000012174"/>
    </source>
</evidence>
<dbReference type="OrthoDB" id="5381833at2759"/>
<reference evidence="3" key="1">
    <citation type="journal article" date="2013" name="Genome Announc.">
        <title>Draft genome sequence of the grapevine dieback fungus Eutypa lata UCR-EL1.</title>
        <authorList>
            <person name="Blanco-Ulate B."/>
            <person name="Rolshausen P.E."/>
            <person name="Cantu D."/>
        </authorList>
    </citation>
    <scope>NUCLEOTIDE SEQUENCE [LARGE SCALE GENOMIC DNA]</scope>
    <source>
        <strain evidence="3">UCR-EL1</strain>
    </source>
</reference>
<dbReference type="AlphaFoldDB" id="M7SDT3"/>
<evidence type="ECO:0000259" key="1">
    <source>
        <dbReference type="Pfam" id="PF10056"/>
    </source>
</evidence>
<dbReference type="PANTHER" id="PTHR38113:SF2">
    <property type="entry name" value="DUF2293 DOMAIN-CONTAINING PROTEIN"/>
    <property type="match status" value="1"/>
</dbReference>
<dbReference type="Proteomes" id="UP000012174">
    <property type="component" value="Unassembled WGS sequence"/>
</dbReference>
<feature type="domain" description="DUF2293" evidence="1">
    <location>
        <begin position="83"/>
        <end position="164"/>
    </location>
</feature>
<dbReference type="Pfam" id="PF10056">
    <property type="entry name" value="DUF2293"/>
    <property type="match status" value="1"/>
</dbReference>
<dbReference type="InterPro" id="IPR018744">
    <property type="entry name" value="DUF2293"/>
</dbReference>
<proteinExistence type="predicted"/>
<dbReference type="eggNOG" id="ENOG502SQI9">
    <property type="taxonomic scope" value="Eukaryota"/>
</dbReference>
<sequence>MPQGYIFVPKGDVYITSHCRKQTQAANQTVFAVLNAKNATIGIRVPATIYESVQASHEATRDQRAQAVQKKDTKLETQFRDAVLKRFPQVPAEALTRTVARAMRKGSGRVGRAGKLDVEEKAELAVRAHIRHAHTEYDRLMRGGTSREKARSETYAKINEVIRE</sequence>
<organism evidence="2 3">
    <name type="scientific">Eutypa lata (strain UCR-EL1)</name>
    <name type="common">Grapevine dieback disease fungus</name>
    <name type="synonym">Eutypa armeniacae</name>
    <dbReference type="NCBI Taxonomy" id="1287681"/>
    <lineage>
        <taxon>Eukaryota</taxon>
        <taxon>Fungi</taxon>
        <taxon>Dikarya</taxon>
        <taxon>Ascomycota</taxon>
        <taxon>Pezizomycotina</taxon>
        <taxon>Sordariomycetes</taxon>
        <taxon>Xylariomycetidae</taxon>
        <taxon>Xylariales</taxon>
        <taxon>Diatrypaceae</taxon>
        <taxon>Eutypa</taxon>
    </lineage>
</organism>
<keyword evidence="3" id="KW-1185">Reference proteome</keyword>